<name>A0AAV9HMI1_9PEZI</name>
<evidence type="ECO:0000313" key="3">
    <source>
        <dbReference type="Proteomes" id="UP001321749"/>
    </source>
</evidence>
<reference evidence="2" key="2">
    <citation type="submission" date="2023-06" db="EMBL/GenBank/DDBJ databases">
        <authorList>
            <consortium name="Lawrence Berkeley National Laboratory"/>
            <person name="Mondo S.J."/>
            <person name="Hensen N."/>
            <person name="Bonometti L."/>
            <person name="Westerberg I."/>
            <person name="Brannstrom I.O."/>
            <person name="Guillou S."/>
            <person name="Cros-Aarteil S."/>
            <person name="Calhoun S."/>
            <person name="Haridas S."/>
            <person name="Kuo A."/>
            <person name="Pangilinan J."/>
            <person name="Riley R."/>
            <person name="Labutti K."/>
            <person name="Andreopoulos B."/>
            <person name="Lipzen A."/>
            <person name="Chen C."/>
            <person name="Yanf M."/>
            <person name="Daum C."/>
            <person name="Ng V."/>
            <person name="Clum A."/>
            <person name="Steindorff A."/>
            <person name="Ohm R."/>
            <person name="Martin F."/>
            <person name="Silar P."/>
            <person name="Natvig D."/>
            <person name="Lalanne C."/>
            <person name="Gautier V."/>
            <person name="Ament-Velasquez S.L."/>
            <person name="Kruys A."/>
            <person name="Hutchinson M.I."/>
            <person name="Powell A.J."/>
            <person name="Barry K."/>
            <person name="Miller A.N."/>
            <person name="Grigoriev I.V."/>
            <person name="Debuchy R."/>
            <person name="Gladieux P."/>
            <person name="Thoren M.H."/>
            <person name="Johannesson H."/>
        </authorList>
    </citation>
    <scope>NUCLEOTIDE SEQUENCE</scope>
    <source>
        <strain evidence="2">PSN324</strain>
    </source>
</reference>
<dbReference type="AlphaFoldDB" id="A0AAV9HMI1"/>
<dbReference type="Proteomes" id="UP001321749">
    <property type="component" value="Unassembled WGS sequence"/>
</dbReference>
<accession>A0AAV9HMI1</accession>
<feature type="region of interest" description="Disordered" evidence="1">
    <location>
        <begin position="185"/>
        <end position="242"/>
    </location>
</feature>
<feature type="non-terminal residue" evidence="2">
    <location>
        <position position="265"/>
    </location>
</feature>
<protein>
    <submittedName>
        <fullName evidence="2">Uncharacterized protein</fullName>
    </submittedName>
</protein>
<comment type="caution">
    <text evidence="2">The sequence shown here is derived from an EMBL/GenBank/DDBJ whole genome shotgun (WGS) entry which is preliminary data.</text>
</comment>
<evidence type="ECO:0000256" key="1">
    <source>
        <dbReference type="SAM" id="MobiDB-lite"/>
    </source>
</evidence>
<reference evidence="2" key="1">
    <citation type="journal article" date="2023" name="Mol. Phylogenet. Evol.">
        <title>Genome-scale phylogeny and comparative genomics of the fungal order Sordariales.</title>
        <authorList>
            <person name="Hensen N."/>
            <person name="Bonometti L."/>
            <person name="Westerberg I."/>
            <person name="Brannstrom I.O."/>
            <person name="Guillou S."/>
            <person name="Cros-Aarteil S."/>
            <person name="Calhoun S."/>
            <person name="Haridas S."/>
            <person name="Kuo A."/>
            <person name="Mondo S."/>
            <person name="Pangilinan J."/>
            <person name="Riley R."/>
            <person name="LaButti K."/>
            <person name="Andreopoulos B."/>
            <person name="Lipzen A."/>
            <person name="Chen C."/>
            <person name="Yan M."/>
            <person name="Daum C."/>
            <person name="Ng V."/>
            <person name="Clum A."/>
            <person name="Steindorff A."/>
            <person name="Ohm R.A."/>
            <person name="Martin F."/>
            <person name="Silar P."/>
            <person name="Natvig D.O."/>
            <person name="Lalanne C."/>
            <person name="Gautier V."/>
            <person name="Ament-Velasquez S.L."/>
            <person name="Kruys A."/>
            <person name="Hutchinson M.I."/>
            <person name="Powell A.J."/>
            <person name="Barry K."/>
            <person name="Miller A.N."/>
            <person name="Grigoriev I.V."/>
            <person name="Debuchy R."/>
            <person name="Gladieux P."/>
            <person name="Hiltunen Thoren M."/>
            <person name="Johannesson H."/>
        </authorList>
    </citation>
    <scope>NUCLEOTIDE SEQUENCE</scope>
    <source>
        <strain evidence="2">PSN324</strain>
    </source>
</reference>
<sequence>MAATTASMSRKFFVRNGVKMTVSQLAVVAADLAVNTVMEAAQSYGINPAEQAWELPVEMVRQLPVLRDSPELSVVPPHLITEHPAYPQYLCANLPISPWGAAPGCVHCLDAPRLTGPLCRWHSFFRLTGKSLGGIQLIAFEELDKRNIILDQGLEALEFEQGVTLRLLMLTSLIIGSEEDDGHVYKPEWGVVGDRQPTRPQDDDEHQVGGGGDNDGDDDDDDDDHDEKPGETSGIDCCSTSQMKHASLRVQKQLFMTGFWPYGSP</sequence>
<keyword evidence="3" id="KW-1185">Reference proteome</keyword>
<evidence type="ECO:0000313" key="2">
    <source>
        <dbReference type="EMBL" id="KAK4461936.1"/>
    </source>
</evidence>
<feature type="compositionally biased region" description="Acidic residues" evidence="1">
    <location>
        <begin position="214"/>
        <end position="225"/>
    </location>
</feature>
<dbReference type="EMBL" id="MU864981">
    <property type="protein sequence ID" value="KAK4461936.1"/>
    <property type="molecule type" value="Genomic_DNA"/>
</dbReference>
<proteinExistence type="predicted"/>
<gene>
    <name evidence="2" type="ORF">QBC42DRAFT_287052</name>
</gene>
<organism evidence="2 3">
    <name type="scientific">Cladorrhinum samala</name>
    <dbReference type="NCBI Taxonomy" id="585594"/>
    <lineage>
        <taxon>Eukaryota</taxon>
        <taxon>Fungi</taxon>
        <taxon>Dikarya</taxon>
        <taxon>Ascomycota</taxon>
        <taxon>Pezizomycotina</taxon>
        <taxon>Sordariomycetes</taxon>
        <taxon>Sordariomycetidae</taxon>
        <taxon>Sordariales</taxon>
        <taxon>Podosporaceae</taxon>
        <taxon>Cladorrhinum</taxon>
    </lineage>
</organism>